<evidence type="ECO:0000256" key="1">
    <source>
        <dbReference type="ARBA" id="ARBA00004141"/>
    </source>
</evidence>
<dbReference type="Pfam" id="PF23270">
    <property type="entry name" value="HAD_RAM2_N"/>
    <property type="match status" value="1"/>
</dbReference>
<feature type="transmembrane region" description="Helical" evidence="7">
    <location>
        <begin position="101"/>
        <end position="120"/>
    </location>
</feature>
<dbReference type="PANTHER" id="PTHR15486">
    <property type="entry name" value="ANCIENT UBIQUITOUS PROTEIN"/>
    <property type="match status" value="1"/>
</dbReference>
<reference evidence="10" key="1">
    <citation type="journal article" date="2005" name="Nature">
        <title>The map-based sequence of the rice genome.</title>
        <authorList>
            <consortium name="International rice genome sequencing project (IRGSP)"/>
            <person name="Matsumoto T."/>
            <person name="Wu J."/>
            <person name="Kanamori H."/>
            <person name="Katayose Y."/>
            <person name="Fujisawa M."/>
            <person name="Namiki N."/>
            <person name="Mizuno H."/>
            <person name="Yamamoto K."/>
            <person name="Antonio B.A."/>
            <person name="Baba T."/>
            <person name="Sakata K."/>
            <person name="Nagamura Y."/>
            <person name="Aoki H."/>
            <person name="Arikawa K."/>
            <person name="Arita K."/>
            <person name="Bito T."/>
            <person name="Chiden Y."/>
            <person name="Fujitsuka N."/>
            <person name="Fukunaka R."/>
            <person name="Hamada M."/>
            <person name="Harada C."/>
            <person name="Hayashi A."/>
            <person name="Hijishita S."/>
            <person name="Honda M."/>
            <person name="Hosokawa S."/>
            <person name="Ichikawa Y."/>
            <person name="Idonuma A."/>
            <person name="Iijima M."/>
            <person name="Ikeda M."/>
            <person name="Ikeno M."/>
            <person name="Ito K."/>
            <person name="Ito S."/>
            <person name="Ito T."/>
            <person name="Ito Y."/>
            <person name="Ito Y."/>
            <person name="Iwabuchi A."/>
            <person name="Kamiya K."/>
            <person name="Karasawa W."/>
            <person name="Kurita K."/>
            <person name="Katagiri S."/>
            <person name="Kikuta A."/>
            <person name="Kobayashi H."/>
            <person name="Kobayashi N."/>
            <person name="Machita K."/>
            <person name="Maehara T."/>
            <person name="Masukawa M."/>
            <person name="Mizubayashi T."/>
            <person name="Mukai Y."/>
            <person name="Nagasaki H."/>
            <person name="Nagata Y."/>
            <person name="Naito S."/>
            <person name="Nakashima M."/>
            <person name="Nakama Y."/>
            <person name="Nakamichi Y."/>
            <person name="Nakamura M."/>
            <person name="Meguro A."/>
            <person name="Negishi M."/>
            <person name="Ohta I."/>
            <person name="Ohta T."/>
            <person name="Okamoto M."/>
            <person name="Ono N."/>
            <person name="Saji S."/>
            <person name="Sakaguchi M."/>
            <person name="Sakai K."/>
            <person name="Shibata M."/>
            <person name="Shimokawa T."/>
            <person name="Song J."/>
            <person name="Takazaki Y."/>
            <person name="Terasawa K."/>
            <person name="Tsugane M."/>
            <person name="Tsuji K."/>
            <person name="Ueda S."/>
            <person name="Waki K."/>
            <person name="Yamagata H."/>
            <person name="Yamamoto M."/>
            <person name="Yamamoto S."/>
            <person name="Yamane H."/>
            <person name="Yoshiki S."/>
            <person name="Yoshihara R."/>
            <person name="Yukawa K."/>
            <person name="Zhong H."/>
            <person name="Yano M."/>
            <person name="Yuan Q."/>
            <person name="Ouyang S."/>
            <person name="Liu J."/>
            <person name="Jones K.M."/>
            <person name="Gansberger K."/>
            <person name="Moffat K."/>
            <person name="Hill J."/>
            <person name="Bera J."/>
            <person name="Fadrosh D."/>
            <person name="Jin S."/>
            <person name="Johri S."/>
            <person name="Kim M."/>
            <person name="Overton L."/>
            <person name="Reardon M."/>
            <person name="Tsitrin T."/>
            <person name="Vuong H."/>
            <person name="Weaver B."/>
            <person name="Ciecko A."/>
            <person name="Tallon L."/>
            <person name="Jackson J."/>
            <person name="Pai G."/>
            <person name="Aken S.V."/>
            <person name="Utterback T."/>
            <person name="Reidmuller S."/>
            <person name="Feldblyum T."/>
            <person name="Hsiao J."/>
            <person name="Zismann V."/>
            <person name="Iobst S."/>
            <person name="de Vazeille A.R."/>
            <person name="Buell C.R."/>
            <person name="Ying K."/>
            <person name="Li Y."/>
            <person name="Lu T."/>
            <person name="Huang Y."/>
            <person name="Zhao Q."/>
            <person name="Feng Q."/>
            <person name="Zhang L."/>
            <person name="Zhu J."/>
            <person name="Weng Q."/>
            <person name="Mu J."/>
            <person name="Lu Y."/>
            <person name="Fan D."/>
            <person name="Liu Y."/>
            <person name="Guan J."/>
            <person name="Zhang Y."/>
            <person name="Yu S."/>
            <person name="Liu X."/>
            <person name="Zhang Y."/>
            <person name="Hong G."/>
            <person name="Han B."/>
            <person name="Choisne N."/>
            <person name="Demange N."/>
            <person name="Orjeda G."/>
            <person name="Samain S."/>
            <person name="Cattolico L."/>
            <person name="Pelletier E."/>
            <person name="Couloux A."/>
            <person name="Segurens B."/>
            <person name="Wincker P."/>
            <person name="D'Hont A."/>
            <person name="Scarpelli C."/>
            <person name="Weissenbach J."/>
            <person name="Salanoubat M."/>
            <person name="Quetier F."/>
            <person name="Yu Y."/>
            <person name="Kim H.R."/>
            <person name="Rambo T."/>
            <person name="Currie J."/>
            <person name="Collura K."/>
            <person name="Luo M."/>
            <person name="Yang T."/>
            <person name="Ammiraju J.S.S."/>
            <person name="Engler F."/>
            <person name="Soderlund C."/>
            <person name="Wing R.A."/>
            <person name="Palmer L.E."/>
            <person name="de la Bastide M."/>
            <person name="Spiegel L."/>
            <person name="Nascimento L."/>
            <person name="Zutavern T."/>
            <person name="O'Shaughnessy A."/>
            <person name="Dike S."/>
            <person name="Dedhia N."/>
            <person name="Preston R."/>
            <person name="Balija V."/>
            <person name="McCombie W.R."/>
            <person name="Chow T."/>
            <person name="Chen H."/>
            <person name="Chung M."/>
            <person name="Chen C."/>
            <person name="Shaw J."/>
            <person name="Wu H."/>
            <person name="Hsiao K."/>
            <person name="Chao Y."/>
            <person name="Chu M."/>
            <person name="Cheng C."/>
            <person name="Hour A."/>
            <person name="Lee P."/>
            <person name="Lin S."/>
            <person name="Lin Y."/>
            <person name="Liou J."/>
            <person name="Liu S."/>
            <person name="Hsing Y."/>
            <person name="Raghuvanshi S."/>
            <person name="Mohanty A."/>
            <person name="Bharti A.K."/>
            <person name="Gaur A."/>
            <person name="Gupta V."/>
            <person name="Kumar D."/>
            <person name="Ravi V."/>
            <person name="Vij S."/>
            <person name="Kapur A."/>
            <person name="Khurana P."/>
            <person name="Khurana P."/>
            <person name="Khurana J.P."/>
            <person name="Tyagi A.K."/>
            <person name="Gaikwad K."/>
            <person name="Singh A."/>
            <person name="Dalal V."/>
            <person name="Srivastava S."/>
            <person name="Dixit A."/>
            <person name="Pal A.K."/>
            <person name="Ghazi I.A."/>
            <person name="Yadav M."/>
            <person name="Pandit A."/>
            <person name="Bhargava A."/>
            <person name="Sureshbabu K."/>
            <person name="Batra K."/>
            <person name="Sharma T.R."/>
            <person name="Mohapatra T."/>
            <person name="Singh N.K."/>
            <person name="Messing J."/>
            <person name="Nelson A.B."/>
            <person name="Fuks G."/>
            <person name="Kavchok S."/>
            <person name="Keizer G."/>
            <person name="Linton E."/>
            <person name="Llaca V."/>
            <person name="Song R."/>
            <person name="Tanyolac B."/>
            <person name="Young S."/>
            <person name="Ho-Il K."/>
            <person name="Hahn J.H."/>
            <person name="Sangsakoo G."/>
            <person name="Vanavichit A."/>
            <person name="de Mattos Luiz.A.T."/>
            <person name="Zimmer P.D."/>
            <person name="Malone G."/>
            <person name="Dellagostin O."/>
            <person name="de Oliveira A.C."/>
            <person name="Bevan M."/>
            <person name="Bancroft I."/>
            <person name="Minx P."/>
            <person name="Cordum H."/>
            <person name="Wilson R."/>
            <person name="Cheng Z."/>
            <person name="Jin W."/>
            <person name="Jiang J."/>
            <person name="Leong S.A."/>
            <person name="Iwama H."/>
            <person name="Gojobori T."/>
            <person name="Itoh T."/>
            <person name="Niimura Y."/>
            <person name="Fujii Y."/>
            <person name="Habara T."/>
            <person name="Sakai H."/>
            <person name="Sato Y."/>
            <person name="Wilson G."/>
            <person name="Kumar K."/>
            <person name="McCouch S."/>
            <person name="Juretic N."/>
            <person name="Hoen D."/>
            <person name="Wright S."/>
            <person name="Bruskiewich R."/>
            <person name="Bureau T."/>
            <person name="Miyao A."/>
            <person name="Hirochika H."/>
            <person name="Nishikawa T."/>
            <person name="Kadowaki K."/>
            <person name="Sugiura M."/>
            <person name="Burr B."/>
            <person name="Sasaki T."/>
        </authorList>
    </citation>
    <scope>NUCLEOTIDE SEQUENCE [LARGE SCALE GENOMIC DNA]</scope>
    <source>
        <strain evidence="10">cv. Nipponbare</strain>
    </source>
</reference>
<reference evidence="10" key="2">
    <citation type="journal article" date="2008" name="Nucleic Acids Res.">
        <title>The rice annotation project database (RAP-DB): 2008 update.</title>
        <authorList>
            <consortium name="The rice annotation project (RAP)"/>
        </authorList>
    </citation>
    <scope>GENOME REANNOTATION</scope>
    <source>
        <strain evidence="10">cv. Nipponbare</strain>
    </source>
</reference>
<organism evidence="9 10">
    <name type="scientific">Oryza sativa subsp. japonica</name>
    <name type="common">Rice</name>
    <dbReference type="NCBI Taxonomy" id="39947"/>
    <lineage>
        <taxon>Eukaryota</taxon>
        <taxon>Viridiplantae</taxon>
        <taxon>Streptophyta</taxon>
        <taxon>Embryophyta</taxon>
        <taxon>Tracheophyta</taxon>
        <taxon>Spermatophyta</taxon>
        <taxon>Magnoliopsida</taxon>
        <taxon>Liliopsida</taxon>
        <taxon>Poales</taxon>
        <taxon>Poaceae</taxon>
        <taxon>BOP clade</taxon>
        <taxon>Oryzoideae</taxon>
        <taxon>Oryzeae</taxon>
        <taxon>Oryzinae</taxon>
        <taxon>Oryza</taxon>
        <taxon>Oryza sativa</taxon>
    </lineage>
</organism>
<evidence type="ECO:0000313" key="9">
    <source>
        <dbReference type="EMBL" id="BAD33368.1"/>
    </source>
</evidence>
<keyword evidence="6 7" id="KW-0472">Membrane</keyword>
<keyword evidence="5 7" id="KW-1133">Transmembrane helix</keyword>
<evidence type="ECO:0000256" key="5">
    <source>
        <dbReference type="ARBA" id="ARBA00022989"/>
    </source>
</evidence>
<keyword evidence="4 7" id="KW-0812">Transmembrane</keyword>
<sequence length="556" mass="58984">MGLAVVVAVAVAMVANGGGWRRWWLWQWRWRLSTVVPMAAMVEGHHPAVGASSSAAVYGGGEGGVRRRHPSVAAELEGTLLISGDLFPYFLLVALEAGGPLRAAVLLAAYPVAALLGVALPDDDLAVRVMTFVSTAGLSVADVAAVARATLPRFFLADLSDAAFRAFARRDAAERYVVTRLPTAMVEPFVREYVAEGARVVGAELRVVGGRFTGAAVNGDRSLGALQAVLGRGRRVIDVGLCSGDGAAKRQPAFMKICQERHVVSTPEKAPAAPLPRSEYLRPLIFHDGRLVGRPDPLACLAVALWLPLGAALAVTRILIAFLPYSVGLLLAAATGFQIRAHLGGAPPRWRGGTLYACNHRTLLDPAVLSTVVHRKVTAVTYSLSGLSEMIAPIPTVRLTRDRGRDRVIMQSVLAGGDLAVCPEGTTCREPYLLRFSPLFAEIAGEVTPVAVRAGGAMFHGTTVRGYKGMDSFFFLMNPAPWYHLQLLDPVPSSSAAADGDGGGDGGGESSRDVANRVQRAIGDALGFECTALTRRDKYRMIAGHDGVDMRGNARL</sequence>
<dbReference type="PANTHER" id="PTHR15486:SF77">
    <property type="entry name" value="OS08G0131300 PROTEIN"/>
    <property type="match status" value="1"/>
</dbReference>
<keyword evidence="3" id="KW-0808">Transferase</keyword>
<dbReference type="SMART" id="SM00563">
    <property type="entry name" value="PlsC"/>
    <property type="match status" value="1"/>
</dbReference>
<dbReference type="Pfam" id="PF01553">
    <property type="entry name" value="Acyltransferase"/>
    <property type="match status" value="1"/>
</dbReference>
<dbReference type="InterPro" id="IPR056462">
    <property type="entry name" value="HAD_RAM2/GPAT1-8"/>
</dbReference>
<accession>Q69R60</accession>
<evidence type="ECO:0000313" key="10">
    <source>
        <dbReference type="Proteomes" id="UP000000763"/>
    </source>
</evidence>
<evidence type="ECO:0000256" key="2">
    <source>
        <dbReference type="ARBA" id="ARBA00007937"/>
    </source>
</evidence>
<dbReference type="GO" id="GO:0016746">
    <property type="term" value="F:acyltransferase activity"/>
    <property type="evidence" value="ECO:0007669"/>
    <property type="project" value="UniProtKB-KW"/>
</dbReference>
<keyword evidence="9" id="KW-0012">Acyltransferase</keyword>
<dbReference type="HOGENOM" id="CLU_028504_1_0_1"/>
<comment type="similarity">
    <text evidence="2">Belongs to the GPAT/DAPAT family.</text>
</comment>
<dbReference type="EMBL" id="AP005250">
    <property type="protein sequence ID" value="BAD33368.1"/>
    <property type="molecule type" value="Genomic_DNA"/>
</dbReference>
<feature type="domain" description="Phospholipid/glycerol acyltransferase" evidence="8">
    <location>
        <begin position="354"/>
        <end position="455"/>
    </location>
</feature>
<evidence type="ECO:0000256" key="4">
    <source>
        <dbReference type="ARBA" id="ARBA00022692"/>
    </source>
</evidence>
<protein>
    <submittedName>
        <fullName evidence="9">Phospholipid/glycerol acyltransferase-like protein</fullName>
    </submittedName>
</protein>
<evidence type="ECO:0000259" key="8">
    <source>
        <dbReference type="SMART" id="SM00563"/>
    </source>
</evidence>
<dbReference type="Proteomes" id="UP000000763">
    <property type="component" value="Chromosome 8"/>
</dbReference>
<comment type="subcellular location">
    <subcellularLocation>
        <location evidence="1">Membrane</location>
        <topology evidence="1">Multi-pass membrane protein</topology>
    </subcellularLocation>
</comment>
<dbReference type="GO" id="GO:0016020">
    <property type="term" value="C:membrane"/>
    <property type="evidence" value="ECO:0007669"/>
    <property type="project" value="UniProtKB-SubCell"/>
</dbReference>
<evidence type="ECO:0000256" key="7">
    <source>
        <dbReference type="SAM" id="Phobius"/>
    </source>
</evidence>
<name>Q69R60_ORYSJ</name>
<dbReference type="InterPro" id="IPR002123">
    <property type="entry name" value="Plipid/glycerol_acylTrfase"/>
</dbReference>
<gene>
    <name evidence="9" type="primary">OSJNBb0009H02.11</name>
</gene>
<evidence type="ECO:0000256" key="3">
    <source>
        <dbReference type="ARBA" id="ARBA00022679"/>
    </source>
</evidence>
<evidence type="ECO:0000256" key="6">
    <source>
        <dbReference type="ARBA" id="ARBA00023136"/>
    </source>
</evidence>
<proteinExistence type="inferred from homology"/>
<dbReference type="AlphaFoldDB" id="Q69R60"/>
<dbReference type="SUPFAM" id="SSF69593">
    <property type="entry name" value="Glycerol-3-phosphate (1)-acyltransferase"/>
    <property type="match status" value="1"/>
</dbReference>